<dbReference type="AlphaFoldDB" id="B6JZ92"/>
<dbReference type="SUPFAM" id="SSF56112">
    <property type="entry name" value="Protein kinase-like (PK-like)"/>
    <property type="match status" value="1"/>
</dbReference>
<feature type="domain" description="Choline kinase N-terminal" evidence="2">
    <location>
        <begin position="19"/>
        <end position="54"/>
    </location>
</feature>
<dbReference type="PANTHER" id="PTHR22603:SF93">
    <property type="entry name" value="RE24176P"/>
    <property type="match status" value="1"/>
</dbReference>
<gene>
    <name evidence="4" type="primary">eki1</name>
    <name evidence="3" type="ORF">SJAG_01918</name>
</gene>
<dbReference type="Gene3D" id="3.30.200.20">
    <property type="entry name" value="Phosphorylase Kinase, domain 1"/>
    <property type="match status" value="1"/>
</dbReference>
<evidence type="ECO:0000313" key="3">
    <source>
        <dbReference type="EMBL" id="EEB06860.1"/>
    </source>
</evidence>
<dbReference type="OrthoDB" id="10267235at2759"/>
<dbReference type="JaponicusDB" id="SJAG_01918">
    <property type="gene designation" value="eki1"/>
</dbReference>
<dbReference type="PANTHER" id="PTHR22603">
    <property type="entry name" value="CHOLINE/ETHANOALAMINE KINASE"/>
    <property type="match status" value="1"/>
</dbReference>
<comment type="similarity">
    <text evidence="1">Belongs to the choline/ethanolamine kinase family.</text>
</comment>
<dbReference type="GeneID" id="7049909"/>
<dbReference type="Proteomes" id="UP000001744">
    <property type="component" value="Unassembled WGS sequence"/>
</dbReference>
<dbReference type="Pfam" id="PF01633">
    <property type="entry name" value="Choline_kinase"/>
    <property type="match status" value="1"/>
</dbReference>
<keyword evidence="3" id="KW-0808">Transferase</keyword>
<evidence type="ECO:0000313" key="4">
    <source>
        <dbReference type="JaponicusDB" id="SJAG_01918"/>
    </source>
</evidence>
<dbReference type="EMBL" id="KE651168">
    <property type="protein sequence ID" value="EEB06860.1"/>
    <property type="molecule type" value="Genomic_DNA"/>
</dbReference>
<dbReference type="HOGENOM" id="CLU_012712_5_1_1"/>
<accession>B6JZ92</accession>
<dbReference type="Gene3D" id="3.90.1200.10">
    <property type="match status" value="1"/>
</dbReference>
<dbReference type="GO" id="GO:0004305">
    <property type="term" value="F:ethanolamine kinase activity"/>
    <property type="evidence" value="ECO:0000318"/>
    <property type="project" value="GO_Central"/>
</dbReference>
<dbReference type="CDD" id="cd05157">
    <property type="entry name" value="ETNK_euk"/>
    <property type="match status" value="1"/>
</dbReference>
<dbReference type="STRING" id="402676.B6JZ92"/>
<organism evidence="3 5">
    <name type="scientific">Schizosaccharomyces japonicus (strain yFS275 / FY16936)</name>
    <name type="common">Fission yeast</name>
    <dbReference type="NCBI Taxonomy" id="402676"/>
    <lineage>
        <taxon>Eukaryota</taxon>
        <taxon>Fungi</taxon>
        <taxon>Dikarya</taxon>
        <taxon>Ascomycota</taxon>
        <taxon>Taphrinomycotina</taxon>
        <taxon>Schizosaccharomycetes</taxon>
        <taxon>Schizosaccharomycetales</taxon>
        <taxon>Schizosaccharomycetaceae</taxon>
        <taxon>Schizosaccharomyces</taxon>
    </lineage>
</organism>
<evidence type="ECO:0000259" key="2">
    <source>
        <dbReference type="Pfam" id="PF04428"/>
    </source>
</evidence>
<dbReference type="RefSeq" id="XP_002173153.1">
    <property type="nucleotide sequence ID" value="XM_002173117.2"/>
</dbReference>
<dbReference type="GO" id="GO:0005737">
    <property type="term" value="C:cytoplasm"/>
    <property type="evidence" value="ECO:0000318"/>
    <property type="project" value="GO_Central"/>
</dbReference>
<evidence type="ECO:0000313" key="5">
    <source>
        <dbReference type="Proteomes" id="UP000001744"/>
    </source>
</evidence>
<dbReference type="GO" id="GO:0006656">
    <property type="term" value="P:phosphatidylcholine biosynthetic process"/>
    <property type="evidence" value="ECO:0000318"/>
    <property type="project" value="GO_Central"/>
</dbReference>
<proteinExistence type="inferred from homology"/>
<dbReference type="OMA" id="NHKEGMV"/>
<dbReference type="GO" id="GO:0004103">
    <property type="term" value="F:choline kinase activity"/>
    <property type="evidence" value="ECO:0000318"/>
    <property type="project" value="GO_Central"/>
</dbReference>
<keyword evidence="3" id="KW-0418">Kinase</keyword>
<dbReference type="Pfam" id="PF04428">
    <property type="entry name" value="Choline_kin_N"/>
    <property type="match status" value="1"/>
</dbReference>
<dbReference type="GO" id="GO:0006646">
    <property type="term" value="P:phosphatidylethanolamine biosynthetic process"/>
    <property type="evidence" value="ECO:0000318"/>
    <property type="project" value="GO_Central"/>
</dbReference>
<reference evidence="3 5" key="1">
    <citation type="journal article" date="2011" name="Science">
        <title>Comparative functional genomics of the fission yeasts.</title>
        <authorList>
            <person name="Rhind N."/>
            <person name="Chen Z."/>
            <person name="Yassour M."/>
            <person name="Thompson D.A."/>
            <person name="Haas B.J."/>
            <person name="Habib N."/>
            <person name="Wapinski I."/>
            <person name="Roy S."/>
            <person name="Lin M.F."/>
            <person name="Heiman D.I."/>
            <person name="Young S.K."/>
            <person name="Furuya K."/>
            <person name="Guo Y."/>
            <person name="Pidoux A."/>
            <person name="Chen H.M."/>
            <person name="Robbertse B."/>
            <person name="Goldberg J.M."/>
            <person name="Aoki K."/>
            <person name="Bayne E.H."/>
            <person name="Berlin A.M."/>
            <person name="Desjardins C.A."/>
            <person name="Dobbs E."/>
            <person name="Dukaj L."/>
            <person name="Fan L."/>
            <person name="FitzGerald M.G."/>
            <person name="French C."/>
            <person name="Gujja S."/>
            <person name="Hansen K."/>
            <person name="Keifenheim D."/>
            <person name="Levin J.Z."/>
            <person name="Mosher R.A."/>
            <person name="Mueller C.A."/>
            <person name="Pfiffner J."/>
            <person name="Priest M."/>
            <person name="Russ C."/>
            <person name="Smialowska A."/>
            <person name="Swoboda P."/>
            <person name="Sykes S.M."/>
            <person name="Vaughn M."/>
            <person name="Vengrova S."/>
            <person name="Yoder R."/>
            <person name="Zeng Q."/>
            <person name="Allshire R."/>
            <person name="Baulcombe D."/>
            <person name="Birren B.W."/>
            <person name="Brown W."/>
            <person name="Ekwall K."/>
            <person name="Kellis M."/>
            <person name="Leatherwood J."/>
            <person name="Levin H."/>
            <person name="Margalit H."/>
            <person name="Martienssen R."/>
            <person name="Nieduszynski C.A."/>
            <person name="Spatafora J.W."/>
            <person name="Friedman N."/>
            <person name="Dalgaard J.Z."/>
            <person name="Baumann P."/>
            <person name="Niki H."/>
            <person name="Regev A."/>
            <person name="Nusbaum C."/>
        </authorList>
    </citation>
    <scope>NUCLEOTIDE SEQUENCE [LARGE SCALE GENOMIC DNA]</scope>
    <source>
        <strain evidence="5">yFS275 / FY16936</strain>
    </source>
</reference>
<keyword evidence="5" id="KW-1185">Reference proteome</keyword>
<evidence type="ECO:0000256" key="1">
    <source>
        <dbReference type="ARBA" id="ARBA00038211"/>
    </source>
</evidence>
<dbReference type="InterPro" id="IPR007521">
    <property type="entry name" value="Choline_kin_N"/>
</dbReference>
<dbReference type="VEuPathDB" id="FungiDB:SJAG_01918"/>
<dbReference type="InterPro" id="IPR011009">
    <property type="entry name" value="Kinase-like_dom_sf"/>
</dbReference>
<dbReference type="eggNOG" id="KOG2686">
    <property type="taxonomic scope" value="Eukaryota"/>
</dbReference>
<protein>
    <submittedName>
        <fullName evidence="3">Choline kinase</fullName>
    </submittedName>
</protein>
<name>B6JZ92_SCHJY</name>
<sequence>MLSSSSDDEYFGNLAVYTPPKKSRYVLDNTVPDSMFRNRVLVMLHRLNVPKWKGIPPAHSNKLIIKRLSGALTNAVYFVAPPENVDAPKLLLRIYGPNASLFIDRTHELANLRRLARHKIGPYLLGEFANGRFEQWLDSITLTRDLVRDPVLSIFIARRLCEMHFAVTLSEHELHELPTVWHNWFKWLPPAREAVKKLRKPLPTMTVEAFASLERDFAAYYQWYLQWSSDKKQWPVLKLVFCHNDSQYGNILKRTARRRALRSPAAAHRVLVPVDFEYAGPNPRAFDIANHFAEWMANYHHPTHSYAMDSGSFPTVERRQEFYQAYAEQDAVLNHKLTLYDAAKLSTDLSPELRESIETYMQQCEAAMRAIMPSVHATWALWGILQHIEDENDEWVDVVDGSDTEEHAAAPASTENAPKEHVPPIGSSDFNYLGYSDAKLNLFYQCCASLGLESRGRDEFPYNDISKQNE</sequence>